<reference evidence="2 3" key="1">
    <citation type="journal article" date="2019" name="Sci. Rep.">
        <title>Orb-weaving spider Araneus ventricosus genome elucidates the spidroin gene catalogue.</title>
        <authorList>
            <person name="Kono N."/>
            <person name="Nakamura H."/>
            <person name="Ohtoshi R."/>
            <person name="Moran D.A.P."/>
            <person name="Shinohara A."/>
            <person name="Yoshida Y."/>
            <person name="Fujiwara M."/>
            <person name="Mori M."/>
            <person name="Tomita M."/>
            <person name="Arakawa K."/>
        </authorList>
    </citation>
    <scope>NUCLEOTIDE SEQUENCE [LARGE SCALE GENOMIC DNA]</scope>
</reference>
<organism evidence="2 3">
    <name type="scientific">Araneus ventricosus</name>
    <name type="common">Orbweaver spider</name>
    <name type="synonym">Epeira ventricosa</name>
    <dbReference type="NCBI Taxonomy" id="182803"/>
    <lineage>
        <taxon>Eukaryota</taxon>
        <taxon>Metazoa</taxon>
        <taxon>Ecdysozoa</taxon>
        <taxon>Arthropoda</taxon>
        <taxon>Chelicerata</taxon>
        <taxon>Arachnida</taxon>
        <taxon>Araneae</taxon>
        <taxon>Araneomorphae</taxon>
        <taxon>Entelegynae</taxon>
        <taxon>Araneoidea</taxon>
        <taxon>Araneidae</taxon>
        <taxon>Araneus</taxon>
    </lineage>
</organism>
<gene>
    <name evidence="2" type="ORF">AVEN_40238_1</name>
</gene>
<dbReference type="EMBL" id="BGPR01003410">
    <property type="protein sequence ID" value="GBM87792.1"/>
    <property type="molecule type" value="Genomic_DNA"/>
</dbReference>
<evidence type="ECO:0000313" key="2">
    <source>
        <dbReference type="EMBL" id="GBM87792.1"/>
    </source>
</evidence>
<dbReference type="Proteomes" id="UP000499080">
    <property type="component" value="Unassembled WGS sequence"/>
</dbReference>
<comment type="caution">
    <text evidence="2">The sequence shown here is derived from an EMBL/GenBank/DDBJ whole genome shotgun (WGS) entry which is preliminary data.</text>
</comment>
<proteinExistence type="predicted"/>
<accession>A0A4Y2JEU8</accession>
<name>A0A4Y2JEU8_ARAVE</name>
<feature type="region of interest" description="Disordered" evidence="1">
    <location>
        <begin position="1"/>
        <end position="22"/>
    </location>
</feature>
<protein>
    <submittedName>
        <fullName evidence="2">Uncharacterized protein</fullName>
    </submittedName>
</protein>
<evidence type="ECO:0000313" key="3">
    <source>
        <dbReference type="Proteomes" id="UP000499080"/>
    </source>
</evidence>
<dbReference type="AlphaFoldDB" id="A0A4Y2JEU8"/>
<evidence type="ECO:0000256" key="1">
    <source>
        <dbReference type="SAM" id="MobiDB-lite"/>
    </source>
</evidence>
<keyword evidence="3" id="KW-1185">Reference proteome</keyword>
<sequence length="52" mass="5936">KRRLCKSPSTTRNVKKEGTSKQWRCEPLSEKYGDAAIRDGKDPAKVVMESLR</sequence>
<feature type="non-terminal residue" evidence="2">
    <location>
        <position position="1"/>
    </location>
</feature>